<dbReference type="EMBL" id="JAOQAZ010000021">
    <property type="protein sequence ID" value="KAJ4255069.1"/>
    <property type="molecule type" value="Genomic_DNA"/>
</dbReference>
<feature type="domain" description="SPX" evidence="7">
    <location>
        <begin position="1"/>
        <end position="385"/>
    </location>
</feature>
<dbReference type="Pfam" id="PF03105">
    <property type="entry name" value="SPX"/>
    <property type="match status" value="1"/>
</dbReference>
<evidence type="ECO:0000256" key="1">
    <source>
        <dbReference type="ARBA" id="ARBA00022723"/>
    </source>
</evidence>
<evidence type="ECO:0000313" key="9">
    <source>
        <dbReference type="Proteomes" id="UP001152049"/>
    </source>
</evidence>
<evidence type="ECO:0008006" key="10">
    <source>
        <dbReference type="Google" id="ProtNLM"/>
    </source>
</evidence>
<dbReference type="InterPro" id="IPR013083">
    <property type="entry name" value="Znf_RING/FYVE/PHD"/>
</dbReference>
<dbReference type="InterPro" id="IPR001841">
    <property type="entry name" value="Znf_RING"/>
</dbReference>
<dbReference type="PROSITE" id="PS51382">
    <property type="entry name" value="SPX"/>
    <property type="match status" value="1"/>
</dbReference>
<keyword evidence="3" id="KW-0862">Zinc</keyword>
<feature type="compositionally biased region" description="Polar residues" evidence="5">
    <location>
        <begin position="190"/>
        <end position="211"/>
    </location>
</feature>
<accession>A0A9W8RX43</accession>
<evidence type="ECO:0000259" key="7">
    <source>
        <dbReference type="PROSITE" id="PS51382"/>
    </source>
</evidence>
<reference evidence="8" key="1">
    <citation type="submission" date="2022-09" db="EMBL/GenBank/DDBJ databases">
        <title>Fusarium specimens isolated from Avocado Roots.</title>
        <authorList>
            <person name="Stajich J."/>
            <person name="Roper C."/>
            <person name="Heimlech-Rivalta G."/>
        </authorList>
    </citation>
    <scope>NUCLEOTIDE SEQUENCE</scope>
    <source>
        <strain evidence="8">CF00136</strain>
    </source>
</reference>
<organism evidence="8 9">
    <name type="scientific">Fusarium torreyae</name>
    <dbReference type="NCBI Taxonomy" id="1237075"/>
    <lineage>
        <taxon>Eukaryota</taxon>
        <taxon>Fungi</taxon>
        <taxon>Dikarya</taxon>
        <taxon>Ascomycota</taxon>
        <taxon>Pezizomycotina</taxon>
        <taxon>Sordariomycetes</taxon>
        <taxon>Hypocreomycetidae</taxon>
        <taxon>Hypocreales</taxon>
        <taxon>Nectriaceae</taxon>
        <taxon>Fusarium</taxon>
    </lineage>
</organism>
<dbReference type="Gene3D" id="3.30.40.10">
    <property type="entry name" value="Zinc/RING finger domain, C3HC4 (zinc finger)"/>
    <property type="match status" value="1"/>
</dbReference>
<keyword evidence="1" id="KW-0479">Metal-binding</keyword>
<dbReference type="SUPFAM" id="SSF57850">
    <property type="entry name" value="RING/U-box"/>
    <property type="match status" value="1"/>
</dbReference>
<dbReference type="InterPro" id="IPR017907">
    <property type="entry name" value="Znf_RING_CS"/>
</dbReference>
<evidence type="ECO:0000256" key="3">
    <source>
        <dbReference type="ARBA" id="ARBA00022833"/>
    </source>
</evidence>
<dbReference type="PANTHER" id="PTHR23327:SF51">
    <property type="entry name" value="TRANSCRIPTIONAL REGULATOR OF YEAST FORM ADHERENCE 3"/>
    <property type="match status" value="1"/>
</dbReference>
<gene>
    <name evidence="8" type="ORF">NW762_009873</name>
</gene>
<feature type="region of interest" description="Disordered" evidence="5">
    <location>
        <begin position="177"/>
        <end position="212"/>
    </location>
</feature>
<evidence type="ECO:0000313" key="8">
    <source>
        <dbReference type="EMBL" id="KAJ4255069.1"/>
    </source>
</evidence>
<comment type="caution">
    <text evidence="8">The sequence shown here is derived from an EMBL/GenBank/DDBJ whole genome shotgun (WGS) entry which is preliminary data.</text>
</comment>
<dbReference type="PROSITE" id="PS00518">
    <property type="entry name" value="ZF_RING_1"/>
    <property type="match status" value="1"/>
</dbReference>
<proteinExistence type="predicted"/>
<feature type="domain" description="RING-type" evidence="6">
    <location>
        <begin position="421"/>
        <end position="460"/>
    </location>
</feature>
<evidence type="ECO:0000259" key="6">
    <source>
        <dbReference type="PROSITE" id="PS50089"/>
    </source>
</evidence>
<dbReference type="AlphaFoldDB" id="A0A9W8RX43"/>
<dbReference type="SMART" id="SM00184">
    <property type="entry name" value="RING"/>
    <property type="match status" value="1"/>
</dbReference>
<dbReference type="PANTHER" id="PTHR23327">
    <property type="entry name" value="RING FINGER PROTEIN 127"/>
    <property type="match status" value="1"/>
</dbReference>
<evidence type="ECO:0000256" key="2">
    <source>
        <dbReference type="ARBA" id="ARBA00022771"/>
    </source>
</evidence>
<dbReference type="PROSITE" id="PS50089">
    <property type="entry name" value="ZF_RING_2"/>
    <property type="match status" value="1"/>
</dbReference>
<evidence type="ECO:0000256" key="4">
    <source>
        <dbReference type="PROSITE-ProRule" id="PRU00175"/>
    </source>
</evidence>
<dbReference type="InterPro" id="IPR004331">
    <property type="entry name" value="SPX_dom"/>
</dbReference>
<name>A0A9W8RX43_9HYPO</name>
<dbReference type="GO" id="GO:0008270">
    <property type="term" value="F:zinc ion binding"/>
    <property type="evidence" value="ECO:0007669"/>
    <property type="project" value="UniProtKB-KW"/>
</dbReference>
<protein>
    <recommendedName>
        <fullName evidence="10">RING-14 protein</fullName>
    </recommendedName>
</protein>
<dbReference type="Proteomes" id="UP001152049">
    <property type="component" value="Unassembled WGS sequence"/>
</dbReference>
<keyword evidence="9" id="KW-1185">Reference proteome</keyword>
<evidence type="ECO:0000256" key="5">
    <source>
        <dbReference type="SAM" id="MobiDB-lite"/>
    </source>
</evidence>
<keyword evidence="2 4" id="KW-0863">Zinc-finger</keyword>
<dbReference type="OrthoDB" id="5588846at2759"/>
<sequence>MKFGHDFKETLRAQDFPAHWVDHAIPYSQLKKCLKKVARELHELGLDPETLRELLNPDSTSPVALKYKLNGGADSHLRPKLTVQVHLQDGVPIDASLAPNSRDFLNKIAINLPQNQWPHAEPDTKLHDSKPVAATSRVDTVVETTVAPSAETVDALADEAIDKLAIALADENTVKFTEKPAADSAPVEPTTETPDNASAEASTGVSATSPAADTAEGTYEIIEVPLTFDAEFFDMLQSDVNNLDALQTKEEKTMTSEIVALGKEVEQVVKPKRFSKTDLARWRQIFELYLDAEIFFATHEQDHGERTSQVAQRQLQWFQDQVVKQNLVKDFKLPESKAAFTRFISLNASLLKNMQFQELNKTAVTKILKKFDKRTALGVARKFPTVVHSDKLLAGTIARDVCAQMSQELVSKVPQLNDYLCPVCFSVAYMPVRLDCQHVFCIRCVIKIQRRKEKHCPLCRADVVLKASAMNLDYELQKYMKKYFAKEVKEKERANEIERGIEDYGPGYVHQECCIM</sequence>
<dbReference type="Pfam" id="PF13923">
    <property type="entry name" value="zf-C3HC4_2"/>
    <property type="match status" value="1"/>
</dbReference>